<organism evidence="23 24">
    <name type="scientific">Austropuccinia psidii MF-1</name>
    <dbReference type="NCBI Taxonomy" id="1389203"/>
    <lineage>
        <taxon>Eukaryota</taxon>
        <taxon>Fungi</taxon>
        <taxon>Dikarya</taxon>
        <taxon>Basidiomycota</taxon>
        <taxon>Pucciniomycotina</taxon>
        <taxon>Pucciniomycetes</taxon>
        <taxon>Pucciniales</taxon>
        <taxon>Sphaerophragmiaceae</taxon>
        <taxon>Austropuccinia</taxon>
    </lineage>
</organism>
<dbReference type="Pfam" id="PF00665">
    <property type="entry name" value="rve"/>
    <property type="match status" value="1"/>
</dbReference>
<dbReference type="EMBL" id="AVOT02057096">
    <property type="protein sequence ID" value="MBW0551268.1"/>
    <property type="molecule type" value="Genomic_DNA"/>
</dbReference>
<dbReference type="GO" id="GO:0032196">
    <property type="term" value="P:transposition"/>
    <property type="evidence" value="ECO:0007669"/>
    <property type="project" value="UniProtKB-KW"/>
</dbReference>
<keyword evidence="2" id="KW-0815">Transposition</keyword>
<keyword evidence="24" id="KW-1185">Reference proteome</keyword>
<evidence type="ECO:0000256" key="5">
    <source>
        <dbReference type="ARBA" id="ARBA00022695"/>
    </source>
</evidence>
<evidence type="ECO:0000256" key="21">
    <source>
        <dbReference type="SAM" id="MobiDB-lite"/>
    </source>
</evidence>
<evidence type="ECO:0000256" key="20">
    <source>
        <dbReference type="ARBA" id="ARBA00049244"/>
    </source>
</evidence>
<dbReference type="GO" id="GO:0006310">
    <property type="term" value="P:DNA recombination"/>
    <property type="evidence" value="ECO:0007669"/>
    <property type="project" value="UniProtKB-KW"/>
</dbReference>
<evidence type="ECO:0000256" key="17">
    <source>
        <dbReference type="ARBA" id="ARBA00023113"/>
    </source>
</evidence>
<feature type="domain" description="Integrase catalytic" evidence="22">
    <location>
        <begin position="289"/>
        <end position="458"/>
    </location>
</feature>
<comment type="catalytic activity">
    <reaction evidence="20">
        <text>DNA(n) + a 2'-deoxyribonucleoside 5'-triphosphate = DNA(n+1) + diphosphate</text>
        <dbReference type="Rhea" id="RHEA:22508"/>
        <dbReference type="Rhea" id="RHEA-COMP:17339"/>
        <dbReference type="Rhea" id="RHEA-COMP:17340"/>
        <dbReference type="ChEBI" id="CHEBI:33019"/>
        <dbReference type="ChEBI" id="CHEBI:61560"/>
        <dbReference type="ChEBI" id="CHEBI:173112"/>
        <dbReference type="EC" id="2.7.7.7"/>
    </reaction>
</comment>
<keyword evidence="15" id="KW-0695">RNA-directed DNA polymerase</keyword>
<dbReference type="GO" id="GO:0006508">
    <property type="term" value="P:proteolysis"/>
    <property type="evidence" value="ECO:0007669"/>
    <property type="project" value="UniProtKB-KW"/>
</dbReference>
<keyword evidence="18" id="KW-0233">DNA recombination</keyword>
<keyword evidence="12" id="KW-0460">Magnesium</keyword>
<keyword evidence="6" id="KW-0540">Nuclease</keyword>
<keyword evidence="9" id="KW-0255">Endonuclease</keyword>
<keyword evidence="11" id="KW-0067">ATP-binding</keyword>
<keyword evidence="4" id="KW-0645">Protease</keyword>
<keyword evidence="13" id="KW-0694">RNA-binding</keyword>
<dbReference type="SUPFAM" id="SSF53098">
    <property type="entry name" value="Ribonuclease H-like"/>
    <property type="match status" value="1"/>
</dbReference>
<keyword evidence="5" id="KW-0548">Nucleotidyltransferase</keyword>
<dbReference type="GO" id="GO:0003887">
    <property type="term" value="F:DNA-directed DNA polymerase activity"/>
    <property type="evidence" value="ECO:0007669"/>
    <property type="project" value="UniProtKB-KW"/>
</dbReference>
<dbReference type="InterPro" id="IPR054722">
    <property type="entry name" value="PolX-like_BBD"/>
</dbReference>
<evidence type="ECO:0000256" key="19">
    <source>
        <dbReference type="ARBA" id="ARBA00048173"/>
    </source>
</evidence>
<dbReference type="Pfam" id="PF22936">
    <property type="entry name" value="Pol_BBD"/>
    <property type="match status" value="1"/>
</dbReference>
<evidence type="ECO:0000256" key="15">
    <source>
        <dbReference type="ARBA" id="ARBA00022918"/>
    </source>
</evidence>
<comment type="caution">
    <text evidence="23">The sequence shown here is derived from an EMBL/GenBank/DDBJ whole genome shotgun (WGS) entry which is preliminary data.</text>
</comment>
<comment type="function">
    <text evidence="1">The aspartyl protease (PR) mediates the proteolytic cleavages of the Gag and Gag-Pol polyproteins after assembly of the VLP.</text>
</comment>
<feature type="region of interest" description="Disordered" evidence="21">
    <location>
        <begin position="78"/>
        <end position="99"/>
    </location>
</feature>
<evidence type="ECO:0000256" key="6">
    <source>
        <dbReference type="ARBA" id="ARBA00022722"/>
    </source>
</evidence>
<evidence type="ECO:0000256" key="16">
    <source>
        <dbReference type="ARBA" id="ARBA00022932"/>
    </source>
</evidence>
<evidence type="ECO:0000256" key="4">
    <source>
        <dbReference type="ARBA" id="ARBA00022670"/>
    </source>
</evidence>
<dbReference type="GO" id="GO:0008233">
    <property type="term" value="F:peptidase activity"/>
    <property type="evidence" value="ECO:0007669"/>
    <property type="project" value="UniProtKB-KW"/>
</dbReference>
<evidence type="ECO:0000256" key="7">
    <source>
        <dbReference type="ARBA" id="ARBA00022723"/>
    </source>
</evidence>
<evidence type="ECO:0000259" key="22">
    <source>
        <dbReference type="PROSITE" id="PS50994"/>
    </source>
</evidence>
<dbReference type="GO" id="GO:0004519">
    <property type="term" value="F:endonuclease activity"/>
    <property type="evidence" value="ECO:0007669"/>
    <property type="project" value="UniProtKB-KW"/>
</dbReference>
<sequence length="469" mass="52491">MSTKKPLDKMQPLPLLIGGQKYANHCQIKDDLPSVVASASALVFSSASEPYQILYYCANGKHNPKCLTHKKEECFAKNPHLRPQRQDNKRKAPNASPAAHISTAQALHTSVFSKPKLHQLVVDCGVTHHMFHSKDMFTSLAKNTKLPVTTGDSSRNLMAEGIGTVSLLSNNQHLTFPNSFFAPKLNCNLLNLLKLFDELIINQHKDLFSLTTKGKVLLHGKIENNLMKVDYNLPTAHRTMLNDYPWHEILGHVGKTVIKSMGLPSTATTRKVCALNKAHQLPFKDHFEPAHLPLDCVHIDLVGPISPPSISGCKYILTIVDQATSFKIVWFLKNKSDAFHHFTLSKKLMETQHNCSLKKMVSDRGGEVLDSHFQQLANECGFVHSFSPAYTPKHNGFAERANRTILEKTRCMLNATKLTHSYWSEAVSTASLLLNYVPTPSRHTLWTSLPPRIKKLRVFGCQAIVMTPK</sequence>
<dbReference type="PANTHER" id="PTHR42648:SF11">
    <property type="entry name" value="TRANSPOSON TY4-P GAG-POL POLYPROTEIN"/>
    <property type="match status" value="1"/>
</dbReference>
<dbReference type="GO" id="GO:0005524">
    <property type="term" value="F:ATP binding"/>
    <property type="evidence" value="ECO:0007669"/>
    <property type="project" value="UniProtKB-KW"/>
</dbReference>
<dbReference type="InterPro" id="IPR001584">
    <property type="entry name" value="Integrase_cat-core"/>
</dbReference>
<keyword evidence="17" id="KW-0917">Virion maturation</keyword>
<evidence type="ECO:0000256" key="18">
    <source>
        <dbReference type="ARBA" id="ARBA00023172"/>
    </source>
</evidence>
<keyword evidence="14" id="KW-0229">DNA integration</keyword>
<dbReference type="InterPro" id="IPR036397">
    <property type="entry name" value="RNaseH_sf"/>
</dbReference>
<keyword evidence="3" id="KW-1188">Viral release from host cell</keyword>
<proteinExistence type="predicted"/>
<dbReference type="OrthoDB" id="7691805at2759"/>
<dbReference type="GO" id="GO:0003723">
    <property type="term" value="F:RNA binding"/>
    <property type="evidence" value="ECO:0007669"/>
    <property type="project" value="UniProtKB-KW"/>
</dbReference>
<protein>
    <recommendedName>
        <fullName evidence="22">Integrase catalytic domain-containing protein</fullName>
    </recommendedName>
</protein>
<keyword evidence="8" id="KW-0547">Nucleotide-binding</keyword>
<dbReference type="InterPro" id="IPR012337">
    <property type="entry name" value="RNaseH-like_sf"/>
</dbReference>
<comment type="catalytic activity">
    <reaction evidence="19">
        <text>DNA(n) + a 2'-deoxyribonucleoside 5'-triphosphate = DNA(n+1) + diphosphate</text>
        <dbReference type="Rhea" id="RHEA:22508"/>
        <dbReference type="Rhea" id="RHEA-COMP:17339"/>
        <dbReference type="Rhea" id="RHEA-COMP:17340"/>
        <dbReference type="ChEBI" id="CHEBI:33019"/>
        <dbReference type="ChEBI" id="CHEBI:61560"/>
        <dbReference type="ChEBI" id="CHEBI:173112"/>
        <dbReference type="EC" id="2.7.7.49"/>
    </reaction>
</comment>
<dbReference type="InterPro" id="IPR039537">
    <property type="entry name" value="Retrotran_Ty1/copia-like"/>
</dbReference>
<dbReference type="GO" id="GO:0005634">
    <property type="term" value="C:nucleus"/>
    <property type="evidence" value="ECO:0007669"/>
    <property type="project" value="UniProtKB-ARBA"/>
</dbReference>
<evidence type="ECO:0000256" key="12">
    <source>
        <dbReference type="ARBA" id="ARBA00022842"/>
    </source>
</evidence>
<dbReference type="PROSITE" id="PS50994">
    <property type="entry name" value="INTEGRASE"/>
    <property type="match status" value="1"/>
</dbReference>
<evidence type="ECO:0000256" key="11">
    <source>
        <dbReference type="ARBA" id="ARBA00022840"/>
    </source>
</evidence>
<evidence type="ECO:0000256" key="10">
    <source>
        <dbReference type="ARBA" id="ARBA00022801"/>
    </source>
</evidence>
<accession>A0A9Q3P724</accession>
<keyword evidence="7" id="KW-0479">Metal-binding</keyword>
<reference evidence="23" key="1">
    <citation type="submission" date="2021-03" db="EMBL/GenBank/DDBJ databases">
        <title>Draft genome sequence of rust myrtle Austropuccinia psidii MF-1, a brazilian biotype.</title>
        <authorList>
            <person name="Quecine M.C."/>
            <person name="Pachon D.M.R."/>
            <person name="Bonatelli M.L."/>
            <person name="Correr F.H."/>
            <person name="Franceschini L.M."/>
            <person name="Leite T.F."/>
            <person name="Margarido G.R.A."/>
            <person name="Almeida C.A."/>
            <person name="Ferrarezi J.A."/>
            <person name="Labate C.A."/>
        </authorList>
    </citation>
    <scope>NUCLEOTIDE SEQUENCE</scope>
    <source>
        <strain evidence="23">MF-1</strain>
    </source>
</reference>
<dbReference type="GO" id="GO:0015074">
    <property type="term" value="P:DNA integration"/>
    <property type="evidence" value="ECO:0007669"/>
    <property type="project" value="UniProtKB-KW"/>
</dbReference>
<keyword evidence="10" id="KW-0378">Hydrolase</keyword>
<dbReference type="PANTHER" id="PTHR42648">
    <property type="entry name" value="TRANSPOSASE, PUTATIVE-RELATED"/>
    <property type="match status" value="1"/>
</dbReference>
<evidence type="ECO:0000256" key="13">
    <source>
        <dbReference type="ARBA" id="ARBA00022884"/>
    </source>
</evidence>
<dbReference type="AlphaFoldDB" id="A0A9Q3P724"/>
<evidence type="ECO:0000313" key="23">
    <source>
        <dbReference type="EMBL" id="MBW0551268.1"/>
    </source>
</evidence>
<dbReference type="GO" id="GO:0046872">
    <property type="term" value="F:metal ion binding"/>
    <property type="evidence" value="ECO:0007669"/>
    <property type="project" value="UniProtKB-KW"/>
</dbReference>
<dbReference type="GO" id="GO:0003964">
    <property type="term" value="F:RNA-directed DNA polymerase activity"/>
    <property type="evidence" value="ECO:0007669"/>
    <property type="project" value="UniProtKB-KW"/>
</dbReference>
<evidence type="ECO:0000313" key="24">
    <source>
        <dbReference type="Proteomes" id="UP000765509"/>
    </source>
</evidence>
<evidence type="ECO:0000256" key="3">
    <source>
        <dbReference type="ARBA" id="ARBA00022612"/>
    </source>
</evidence>
<dbReference type="Gene3D" id="3.30.420.10">
    <property type="entry name" value="Ribonuclease H-like superfamily/Ribonuclease H"/>
    <property type="match status" value="1"/>
</dbReference>
<evidence type="ECO:0000256" key="8">
    <source>
        <dbReference type="ARBA" id="ARBA00022741"/>
    </source>
</evidence>
<keyword evidence="16" id="KW-0239">DNA-directed DNA polymerase</keyword>
<evidence type="ECO:0000256" key="2">
    <source>
        <dbReference type="ARBA" id="ARBA00022578"/>
    </source>
</evidence>
<evidence type="ECO:0000256" key="14">
    <source>
        <dbReference type="ARBA" id="ARBA00022908"/>
    </source>
</evidence>
<evidence type="ECO:0000256" key="1">
    <source>
        <dbReference type="ARBA" id="ARBA00002180"/>
    </source>
</evidence>
<gene>
    <name evidence="23" type="ORF">O181_090983</name>
</gene>
<evidence type="ECO:0000256" key="9">
    <source>
        <dbReference type="ARBA" id="ARBA00022759"/>
    </source>
</evidence>
<dbReference type="Proteomes" id="UP000765509">
    <property type="component" value="Unassembled WGS sequence"/>
</dbReference>
<name>A0A9Q3P724_9BASI</name>
<keyword evidence="16" id="KW-0808">Transferase</keyword>